<dbReference type="GO" id="GO:0004844">
    <property type="term" value="F:uracil DNA N-glycosylase activity"/>
    <property type="evidence" value="ECO:0007669"/>
    <property type="project" value="UniProtKB-EC"/>
</dbReference>
<dbReference type="InterPro" id="IPR005122">
    <property type="entry name" value="Uracil-DNA_glycosylase-like"/>
</dbReference>
<keyword evidence="10" id="KW-0411">Iron-sulfur</keyword>
<keyword evidence="9" id="KW-0408">Iron</keyword>
<name>A0A143DH05_9PROT</name>
<evidence type="ECO:0000313" key="14">
    <source>
        <dbReference type="Proteomes" id="UP000076066"/>
    </source>
</evidence>
<dbReference type="CDD" id="cd10030">
    <property type="entry name" value="UDG-F4_TTUDGA_SPO1dp_like"/>
    <property type="match status" value="1"/>
</dbReference>
<accession>A0A143DH05</accession>
<proteinExistence type="inferred from homology"/>
<dbReference type="GO" id="GO:0006281">
    <property type="term" value="P:DNA repair"/>
    <property type="evidence" value="ECO:0007669"/>
    <property type="project" value="UniProtKB-KW"/>
</dbReference>
<evidence type="ECO:0000313" key="13">
    <source>
        <dbReference type="EMBL" id="AMW35448.1"/>
    </source>
</evidence>
<evidence type="ECO:0000256" key="11">
    <source>
        <dbReference type="ARBA" id="ARBA00023204"/>
    </source>
</evidence>
<dbReference type="OrthoDB" id="5290748at2"/>
<evidence type="ECO:0000256" key="2">
    <source>
        <dbReference type="ARBA" id="ARBA00006521"/>
    </source>
</evidence>
<dbReference type="STRING" id="1549855.AY555_00255"/>
<dbReference type="SMART" id="SM00986">
    <property type="entry name" value="UDG"/>
    <property type="match status" value="1"/>
</dbReference>
<evidence type="ECO:0000256" key="9">
    <source>
        <dbReference type="ARBA" id="ARBA00023004"/>
    </source>
</evidence>
<keyword evidence="14" id="KW-1185">Reference proteome</keyword>
<evidence type="ECO:0000256" key="5">
    <source>
        <dbReference type="ARBA" id="ARBA00022485"/>
    </source>
</evidence>
<sequence length="288" mass="30953">MIENTQCTPDVLSGPALLRWYLDAGVDEVVGEQPQDRFALSSPAVDAAPVQPVSPLSEGVSLPAPTAVPRSHSVASSSLQDEPAAARFGATRAAAECLDLETLRAAVEAFEGCPLKVTASRTVFADGNPDSDLMVVGEAPGRDEDREGKPFVGVSGQLLDRMLSSIGLDRRSYYITNLLPWRPPGNRAPTDAEVAVCLPFLVRHIELVQPKVLLLVGGLAAKNLFARTEGITRLRGHWRSWSSPGLSTPVPALATFHPAYLLRNAAHKRQAWRDLLEIKLKLGSLASL</sequence>
<evidence type="ECO:0000256" key="4">
    <source>
        <dbReference type="ARBA" id="ARBA00019403"/>
    </source>
</evidence>
<reference evidence="13 14" key="1">
    <citation type="submission" date="2016-02" db="EMBL/GenBank/DDBJ databases">
        <title>Complete Genome of H5569, the type strain of the newly described species Haematospirillium jordaniae.</title>
        <authorList>
            <person name="Nicholson A.C."/>
            <person name="Humrighouse B.W."/>
            <person name="Loparov V."/>
            <person name="McQuiston J.R."/>
        </authorList>
    </citation>
    <scope>NUCLEOTIDE SEQUENCE [LARGE SCALE GENOMIC DNA]</scope>
    <source>
        <strain evidence="13 14">H5569</strain>
    </source>
</reference>
<protein>
    <recommendedName>
        <fullName evidence="4">Type-4 uracil-DNA glycosylase</fullName>
        <ecNumber evidence="3">3.2.2.27</ecNumber>
    </recommendedName>
</protein>
<dbReference type="GO" id="GO:0046872">
    <property type="term" value="F:metal ion binding"/>
    <property type="evidence" value="ECO:0007669"/>
    <property type="project" value="UniProtKB-KW"/>
</dbReference>
<dbReference type="KEGG" id="hjo:AY555_00255"/>
<comment type="catalytic activity">
    <reaction evidence="1">
        <text>Hydrolyzes single-stranded DNA or mismatched double-stranded DNA and polynucleotides, releasing free uracil.</text>
        <dbReference type="EC" id="3.2.2.27"/>
    </reaction>
</comment>
<dbReference type="PANTHER" id="PTHR33693:SF1">
    <property type="entry name" value="TYPE-4 URACIL-DNA GLYCOSYLASE"/>
    <property type="match status" value="1"/>
</dbReference>
<evidence type="ECO:0000256" key="8">
    <source>
        <dbReference type="ARBA" id="ARBA00022801"/>
    </source>
</evidence>
<keyword evidence="11" id="KW-0234">DNA repair</keyword>
<keyword evidence="5" id="KW-0004">4Fe-4S</keyword>
<keyword evidence="8" id="KW-0378">Hydrolase</keyword>
<dbReference type="Gene3D" id="3.40.470.10">
    <property type="entry name" value="Uracil-DNA glycosylase-like domain"/>
    <property type="match status" value="1"/>
</dbReference>
<dbReference type="InterPro" id="IPR036895">
    <property type="entry name" value="Uracil-DNA_glycosylase-like_sf"/>
</dbReference>
<dbReference type="GO" id="GO:0051539">
    <property type="term" value="F:4 iron, 4 sulfur cluster binding"/>
    <property type="evidence" value="ECO:0007669"/>
    <property type="project" value="UniProtKB-KW"/>
</dbReference>
<dbReference type="PANTHER" id="PTHR33693">
    <property type="entry name" value="TYPE-5 URACIL-DNA GLYCOSYLASE"/>
    <property type="match status" value="1"/>
</dbReference>
<dbReference type="SMART" id="SM00987">
    <property type="entry name" value="UreE_C"/>
    <property type="match status" value="1"/>
</dbReference>
<evidence type="ECO:0000259" key="12">
    <source>
        <dbReference type="SMART" id="SM00986"/>
    </source>
</evidence>
<dbReference type="Pfam" id="PF03167">
    <property type="entry name" value="UDG"/>
    <property type="match status" value="1"/>
</dbReference>
<dbReference type="SUPFAM" id="SSF52141">
    <property type="entry name" value="Uracil-DNA glycosylase-like"/>
    <property type="match status" value="1"/>
</dbReference>
<evidence type="ECO:0000256" key="10">
    <source>
        <dbReference type="ARBA" id="ARBA00023014"/>
    </source>
</evidence>
<dbReference type="Proteomes" id="UP000076066">
    <property type="component" value="Chromosome"/>
</dbReference>
<feature type="domain" description="Uracil-DNA glycosylase-like" evidence="12">
    <location>
        <begin position="124"/>
        <end position="276"/>
    </location>
</feature>
<gene>
    <name evidence="13" type="ORF">AY555_00255</name>
</gene>
<dbReference type="AlphaFoldDB" id="A0A143DH05"/>
<evidence type="ECO:0000256" key="7">
    <source>
        <dbReference type="ARBA" id="ARBA00022763"/>
    </source>
</evidence>
<dbReference type="InterPro" id="IPR051536">
    <property type="entry name" value="UDG_Type-4/5"/>
</dbReference>
<evidence type="ECO:0000256" key="1">
    <source>
        <dbReference type="ARBA" id="ARBA00001400"/>
    </source>
</evidence>
<comment type="similarity">
    <text evidence="2">Belongs to the uracil-DNA glycosylase (UDG) superfamily. Type 4 (UDGa) family.</text>
</comment>
<dbReference type="NCBIfam" id="TIGR00758">
    <property type="entry name" value="UDG_fam4"/>
    <property type="match status" value="1"/>
</dbReference>
<keyword evidence="6" id="KW-0479">Metal-binding</keyword>
<evidence type="ECO:0000256" key="6">
    <source>
        <dbReference type="ARBA" id="ARBA00022723"/>
    </source>
</evidence>
<dbReference type="InterPro" id="IPR005273">
    <property type="entry name" value="Ura-DNA_glyco_family4"/>
</dbReference>
<evidence type="ECO:0000256" key="3">
    <source>
        <dbReference type="ARBA" id="ARBA00012030"/>
    </source>
</evidence>
<dbReference type="EC" id="3.2.2.27" evidence="3"/>
<dbReference type="EMBL" id="CP014525">
    <property type="protein sequence ID" value="AMW35448.1"/>
    <property type="molecule type" value="Genomic_DNA"/>
</dbReference>
<keyword evidence="7" id="KW-0227">DNA damage</keyword>
<organism evidence="13 14">
    <name type="scientific">Haematospirillum jordaniae</name>
    <dbReference type="NCBI Taxonomy" id="1549855"/>
    <lineage>
        <taxon>Bacteria</taxon>
        <taxon>Pseudomonadati</taxon>
        <taxon>Pseudomonadota</taxon>
        <taxon>Alphaproteobacteria</taxon>
        <taxon>Rhodospirillales</taxon>
        <taxon>Novispirillaceae</taxon>
        <taxon>Haematospirillum</taxon>
    </lineage>
</organism>